<dbReference type="GO" id="GO:0003824">
    <property type="term" value="F:catalytic activity"/>
    <property type="evidence" value="ECO:0007669"/>
    <property type="project" value="UniProtKB-ARBA"/>
</dbReference>
<dbReference type="EMBL" id="AM406670">
    <property type="protein sequence ID" value="CAL93307.1"/>
    <property type="molecule type" value="Genomic_DNA"/>
</dbReference>
<feature type="region of interest" description="Disordered" evidence="2">
    <location>
        <begin position="607"/>
        <end position="627"/>
    </location>
</feature>
<feature type="transmembrane region" description="Helical" evidence="3">
    <location>
        <begin position="373"/>
        <end position="396"/>
    </location>
</feature>
<feature type="transmembrane region" description="Helical" evidence="3">
    <location>
        <begin position="347"/>
        <end position="367"/>
    </location>
</feature>
<feature type="transmembrane region" description="Helical" evidence="3">
    <location>
        <begin position="316"/>
        <end position="335"/>
    </location>
</feature>
<feature type="transmembrane region" description="Helical" evidence="3">
    <location>
        <begin position="292"/>
        <end position="310"/>
    </location>
</feature>
<sequence>MTSVRQWAARLIWAMLAWALAIAAGGARADDIALDPAHGEVDLARRVSVLVDDGRSLSLEAAKAAFARGEGAPAEPARGGELNFGYRAADIWLHFSVAAAAPDDARWLLEVGFPSLDRVEFHAFGPGGEAHQVAGDRIAFHARPWQHRSPVFPLPQLAPGERLEVYVKVASEGSLTVPLRLWTQTALGARDQRAYSEDALYFGMLTALALYNLLLWVALREQVFLRYVGFVASLAVGFAGQTGAGGEFLWPAWPTWSHLSFPVGMALTGFFGTLFTRSFLDTRNTVPRLDRCLAVAAWVFLAAVAAHLVVGYRFAAMLTSLAGIGFAPIAALAGVRGAVRGHPGARVFLLAWALLLVGVVVMAMRNFGWLPTVWLTTHAMQIGSALEMLLLSFAMADRINVMRREREAARQALVDTLQEAGQRLEQRVAERTAELQAANRRLRDNELALQQLAFHDPLTGLYNRVMLEERIRHAMLRADRQDTQLAVLLLDLDGFKAVNDGYGHAVGDAVLAAAATRMKAQVRASDTVARLGGDEFVVVLEPFSGEDQAVRVAAKLVAALAEPVVESGVAHQIGASIGIALYPADGRDVDQLILAADRAMYRVKAAGKGGWRRNSPEQAAHPAGLRP</sequence>
<keyword evidence="3" id="KW-0812">Transmembrane</keyword>
<dbReference type="STRING" id="62928.azo0690"/>
<protein>
    <recommendedName>
        <fullName evidence="5">GGDEF domain-containing protein</fullName>
    </recommendedName>
</protein>
<dbReference type="AlphaFoldDB" id="A1K3A2"/>
<dbReference type="InterPro" id="IPR000160">
    <property type="entry name" value="GGDEF_dom"/>
</dbReference>
<dbReference type="CDD" id="cd01949">
    <property type="entry name" value="GGDEF"/>
    <property type="match status" value="1"/>
</dbReference>
<keyword evidence="4" id="KW-0732">Signal</keyword>
<keyword evidence="3" id="KW-0472">Membrane</keyword>
<reference evidence="6 7" key="1">
    <citation type="journal article" date="2006" name="Nat. Biotechnol.">
        <title>Complete genome of the mutualistic, N2-fixing grass endophyte Azoarcus sp. strain BH72.</title>
        <authorList>
            <person name="Krause A."/>
            <person name="Ramakumar A."/>
            <person name="Bartels D."/>
            <person name="Battistoni F."/>
            <person name="Bekel T."/>
            <person name="Boch J."/>
            <person name="Boehm M."/>
            <person name="Friedrich F."/>
            <person name="Hurek T."/>
            <person name="Krause L."/>
            <person name="Linke B."/>
            <person name="McHardy A.C."/>
            <person name="Sarkar A."/>
            <person name="Schneiker S."/>
            <person name="Syed A.A."/>
            <person name="Thauer R."/>
            <person name="Vorhoelter F.-J."/>
            <person name="Weidner S."/>
            <person name="Puehler A."/>
            <person name="Reinhold-Hurek B."/>
            <person name="Kaiser O."/>
            <person name="Goesmann A."/>
        </authorList>
    </citation>
    <scope>NUCLEOTIDE SEQUENCE [LARGE SCALE GENOMIC DNA]</scope>
    <source>
        <strain evidence="6 7">BH72</strain>
    </source>
</reference>
<feature type="transmembrane region" description="Helical" evidence="3">
    <location>
        <begin position="224"/>
        <end position="241"/>
    </location>
</feature>
<feature type="coiled-coil region" evidence="1">
    <location>
        <begin position="399"/>
        <end position="441"/>
    </location>
</feature>
<evidence type="ECO:0000256" key="1">
    <source>
        <dbReference type="SAM" id="Coils"/>
    </source>
</evidence>
<dbReference type="PANTHER" id="PTHR46663:SF2">
    <property type="entry name" value="GGDEF DOMAIN-CONTAINING PROTEIN"/>
    <property type="match status" value="1"/>
</dbReference>
<feature type="domain" description="GGDEF" evidence="5">
    <location>
        <begin position="483"/>
        <end position="616"/>
    </location>
</feature>
<accession>A1K3A2</accession>
<feature type="chain" id="PRO_5002635241" description="GGDEF domain-containing protein" evidence="4">
    <location>
        <begin position="30"/>
        <end position="627"/>
    </location>
</feature>
<dbReference type="KEGG" id="azo:azo0690"/>
<dbReference type="NCBIfam" id="TIGR00254">
    <property type="entry name" value="GGDEF"/>
    <property type="match status" value="1"/>
</dbReference>
<name>A1K3A2_AZOSB</name>
<dbReference type="Pfam" id="PF00990">
    <property type="entry name" value="GGDEF"/>
    <property type="match status" value="1"/>
</dbReference>
<evidence type="ECO:0000313" key="7">
    <source>
        <dbReference type="Proteomes" id="UP000002588"/>
    </source>
</evidence>
<dbReference type="FunFam" id="3.30.70.270:FF:000001">
    <property type="entry name" value="Diguanylate cyclase domain protein"/>
    <property type="match status" value="1"/>
</dbReference>
<dbReference type="InterPro" id="IPR052163">
    <property type="entry name" value="DGC-Regulatory_Protein"/>
</dbReference>
<dbReference type="PANTHER" id="PTHR46663">
    <property type="entry name" value="DIGUANYLATE CYCLASE DGCT-RELATED"/>
    <property type="match status" value="1"/>
</dbReference>
<proteinExistence type="predicted"/>
<keyword evidence="1" id="KW-0175">Coiled coil</keyword>
<dbReference type="RefSeq" id="WP_011764425.1">
    <property type="nucleotide sequence ID" value="NC_008702.1"/>
</dbReference>
<keyword evidence="7" id="KW-1185">Reference proteome</keyword>
<evidence type="ECO:0000256" key="2">
    <source>
        <dbReference type="SAM" id="MobiDB-lite"/>
    </source>
</evidence>
<dbReference type="InterPro" id="IPR011622">
    <property type="entry name" value="7TMR_DISM_rcpt_extracell_dom2"/>
</dbReference>
<dbReference type="InterPro" id="IPR043128">
    <property type="entry name" value="Rev_trsase/Diguanyl_cyclase"/>
</dbReference>
<feature type="transmembrane region" description="Helical" evidence="3">
    <location>
        <begin position="199"/>
        <end position="217"/>
    </location>
</feature>
<dbReference type="Pfam" id="PF07695">
    <property type="entry name" value="7TMR-DISM_7TM"/>
    <property type="match status" value="1"/>
</dbReference>
<organism evidence="6 7">
    <name type="scientific">Azoarcus sp. (strain BH72)</name>
    <dbReference type="NCBI Taxonomy" id="418699"/>
    <lineage>
        <taxon>Bacteria</taxon>
        <taxon>Pseudomonadati</taxon>
        <taxon>Pseudomonadota</taxon>
        <taxon>Betaproteobacteria</taxon>
        <taxon>Rhodocyclales</taxon>
        <taxon>Zoogloeaceae</taxon>
        <taxon>Azoarcus</taxon>
    </lineage>
</organism>
<evidence type="ECO:0000256" key="3">
    <source>
        <dbReference type="SAM" id="Phobius"/>
    </source>
</evidence>
<feature type="signal peptide" evidence="4">
    <location>
        <begin position="1"/>
        <end position="29"/>
    </location>
</feature>
<dbReference type="Pfam" id="PF07696">
    <property type="entry name" value="7TMR-DISMED2"/>
    <property type="match status" value="1"/>
</dbReference>
<evidence type="ECO:0000259" key="5">
    <source>
        <dbReference type="PROSITE" id="PS50887"/>
    </source>
</evidence>
<dbReference type="Proteomes" id="UP000002588">
    <property type="component" value="Chromosome"/>
</dbReference>
<evidence type="ECO:0000256" key="4">
    <source>
        <dbReference type="SAM" id="SignalP"/>
    </source>
</evidence>
<gene>
    <name evidence="6" type="ordered locus">azo0690</name>
</gene>
<dbReference type="Gene3D" id="3.30.70.270">
    <property type="match status" value="1"/>
</dbReference>
<dbReference type="HOGENOM" id="CLU_000445_105_4_4"/>
<dbReference type="Gene3D" id="2.60.40.2380">
    <property type="match status" value="1"/>
</dbReference>
<dbReference type="SUPFAM" id="SSF55073">
    <property type="entry name" value="Nucleotide cyclase"/>
    <property type="match status" value="1"/>
</dbReference>
<evidence type="ECO:0000313" key="6">
    <source>
        <dbReference type="EMBL" id="CAL93307.1"/>
    </source>
</evidence>
<dbReference type="eggNOG" id="COG2199">
    <property type="taxonomic scope" value="Bacteria"/>
</dbReference>
<dbReference type="InterPro" id="IPR029787">
    <property type="entry name" value="Nucleotide_cyclase"/>
</dbReference>
<dbReference type="PROSITE" id="PS50887">
    <property type="entry name" value="GGDEF"/>
    <property type="match status" value="1"/>
</dbReference>
<feature type="transmembrane region" description="Helical" evidence="3">
    <location>
        <begin position="261"/>
        <end position="280"/>
    </location>
</feature>
<dbReference type="InterPro" id="IPR011623">
    <property type="entry name" value="7TMR_DISM_rcpt_extracell_dom1"/>
</dbReference>
<keyword evidence="3" id="KW-1133">Transmembrane helix</keyword>
<dbReference type="SMART" id="SM00267">
    <property type="entry name" value="GGDEF"/>
    <property type="match status" value="1"/>
</dbReference>